<comment type="similarity">
    <text evidence="9">Belongs to the monovalent cation:proton antiporter 2 (CPA2) transporter (TC 2.A.37) family. CHX (TC 2.A.37.4) subfamily.</text>
</comment>
<feature type="domain" description="Cation/H+ exchanger transmembrane" evidence="11">
    <location>
        <begin position="105"/>
        <end position="469"/>
    </location>
</feature>
<evidence type="ECO:0000259" key="12">
    <source>
        <dbReference type="Pfam" id="PF23256"/>
    </source>
</evidence>
<keyword evidence="8 10" id="KW-0472">Membrane</keyword>
<dbReference type="EMBL" id="JBBPBM010000052">
    <property type="protein sequence ID" value="KAK8518710.1"/>
    <property type="molecule type" value="Genomic_DNA"/>
</dbReference>
<evidence type="ECO:0000256" key="9">
    <source>
        <dbReference type="ARBA" id="ARBA00038341"/>
    </source>
</evidence>
<evidence type="ECO:0000259" key="13">
    <source>
        <dbReference type="Pfam" id="PF23259"/>
    </source>
</evidence>
<feature type="transmembrane region" description="Helical" evidence="10">
    <location>
        <begin position="234"/>
        <end position="255"/>
    </location>
</feature>
<dbReference type="InterPro" id="IPR038770">
    <property type="entry name" value="Na+/solute_symporter_sf"/>
</dbReference>
<dbReference type="Pfam" id="PF23256">
    <property type="entry name" value="CHX17_2nd"/>
    <property type="match status" value="1"/>
</dbReference>
<organism evidence="14 15">
    <name type="scientific">Hibiscus sabdariffa</name>
    <name type="common">roselle</name>
    <dbReference type="NCBI Taxonomy" id="183260"/>
    <lineage>
        <taxon>Eukaryota</taxon>
        <taxon>Viridiplantae</taxon>
        <taxon>Streptophyta</taxon>
        <taxon>Embryophyta</taxon>
        <taxon>Tracheophyta</taxon>
        <taxon>Spermatophyta</taxon>
        <taxon>Magnoliopsida</taxon>
        <taxon>eudicotyledons</taxon>
        <taxon>Gunneridae</taxon>
        <taxon>Pentapetalae</taxon>
        <taxon>rosids</taxon>
        <taxon>malvids</taxon>
        <taxon>Malvales</taxon>
        <taxon>Malvaceae</taxon>
        <taxon>Malvoideae</taxon>
        <taxon>Hibiscus</taxon>
    </lineage>
</organism>
<dbReference type="InterPro" id="IPR057290">
    <property type="entry name" value="CHX17_C"/>
</dbReference>
<feature type="transmembrane region" description="Helical" evidence="10">
    <location>
        <begin position="305"/>
        <end position="321"/>
    </location>
</feature>
<dbReference type="Pfam" id="PF00999">
    <property type="entry name" value="Na_H_Exchanger"/>
    <property type="match status" value="1"/>
</dbReference>
<evidence type="ECO:0000256" key="8">
    <source>
        <dbReference type="ARBA" id="ARBA00023136"/>
    </source>
</evidence>
<evidence type="ECO:0000256" key="3">
    <source>
        <dbReference type="ARBA" id="ARBA00022538"/>
    </source>
</evidence>
<comment type="caution">
    <text evidence="14">The sequence shown here is derived from an EMBL/GenBank/DDBJ whole genome shotgun (WGS) entry which is preliminary data.</text>
</comment>
<keyword evidence="6 10" id="KW-1133">Transmembrane helix</keyword>
<proteinExistence type="inferred from homology"/>
<keyword evidence="5" id="KW-0630">Potassium</keyword>
<feature type="transmembrane region" description="Helical" evidence="10">
    <location>
        <begin position="95"/>
        <end position="115"/>
    </location>
</feature>
<feature type="transmembrane region" description="Helical" evidence="10">
    <location>
        <begin position="449"/>
        <end position="471"/>
    </location>
</feature>
<evidence type="ECO:0000259" key="11">
    <source>
        <dbReference type="Pfam" id="PF00999"/>
    </source>
</evidence>
<dbReference type="Gene3D" id="1.20.1530.20">
    <property type="match status" value="1"/>
</dbReference>
<feature type="transmembrane region" description="Helical" evidence="10">
    <location>
        <begin position="135"/>
        <end position="157"/>
    </location>
</feature>
<evidence type="ECO:0000256" key="10">
    <source>
        <dbReference type="SAM" id="Phobius"/>
    </source>
</evidence>
<evidence type="ECO:0000256" key="6">
    <source>
        <dbReference type="ARBA" id="ARBA00022989"/>
    </source>
</evidence>
<evidence type="ECO:0008006" key="16">
    <source>
        <dbReference type="Google" id="ProtNLM"/>
    </source>
</evidence>
<evidence type="ECO:0000256" key="1">
    <source>
        <dbReference type="ARBA" id="ARBA00004141"/>
    </source>
</evidence>
<dbReference type="InterPro" id="IPR057291">
    <property type="entry name" value="CHX17_2nd"/>
</dbReference>
<dbReference type="Pfam" id="PF23259">
    <property type="entry name" value="CHX17_C"/>
    <property type="match status" value="1"/>
</dbReference>
<evidence type="ECO:0000256" key="5">
    <source>
        <dbReference type="ARBA" id="ARBA00022958"/>
    </source>
</evidence>
<evidence type="ECO:0000256" key="7">
    <source>
        <dbReference type="ARBA" id="ARBA00023065"/>
    </source>
</evidence>
<gene>
    <name evidence="14" type="ORF">V6N12_011956</name>
</gene>
<keyword evidence="4 10" id="KW-0812">Transmembrane</keyword>
<dbReference type="InterPro" id="IPR050794">
    <property type="entry name" value="CPA2_transporter"/>
</dbReference>
<comment type="subcellular location">
    <subcellularLocation>
        <location evidence="1">Membrane</location>
        <topology evidence="1">Multi-pass membrane protein</topology>
    </subcellularLocation>
</comment>
<evidence type="ECO:0000313" key="15">
    <source>
        <dbReference type="Proteomes" id="UP001472677"/>
    </source>
</evidence>
<evidence type="ECO:0000256" key="2">
    <source>
        <dbReference type="ARBA" id="ARBA00022448"/>
    </source>
</evidence>
<sequence>MALRNLAPNSSYWYTGEVCLKFPPKIVSPGLPALLLDKRRKSDFIDYSAPRLQLQTILFYVLTQATHMLLKNLGLPLFVSQILVSPRLPSIANKLFFASNARALSIFFLMQAGLILRIPNVGNYRYLFNNSDDSILVLGAVGGLGYLFFLFLSGVKMDVSLTFKSGKKAVYIGFLTVLVPLLACLITNKVFHPEDYFFNTNKFFLAVSYAGTSFPVIHNLLSELKILNSELGRLGLSAALVGDMVTLVLTIFSLWMKEHGEIGTKRVLQDVGWAILFLAVVVFVLRPGIKWMVKHIPKTSQKKDICFYLVILAFMLSPPITKQFHLHAKFGPFILGLVIPDGPPLGSALVEKLDPIISGFFLPIFATTCGIRVDPSSFKKISTFLINQSIGAVVTVVVKFGVSLALAMFCKMPMRDSLALAFVMKSKGIVEIGYYSSMSDNMVISKPHYAFLIYMSTLIAIIVPILVKWLYDPSRKYLCFQKRTIMNSKPNQELRVLGCVHVPGNVNSIINLLNVCCLTRESSLALDVLHLVKLSGRATPLFIAHEKQELMTSDDSYSENVVIAFKQFERHNAEVVSLNVFTAVSPPNLMYEDICNLAIEHSTCFILLPFHRRWYIDGSIESEDQTIRSLNCDILKMAPCSVGILVEGRRKVSFSTFRDPPSSQSYSSYNIAVIFMGGGKDDREALALAKRISQDESISLTVIHLKAKNSIGTILDENDRALDDEMLSAIKGSMRYLEEQVSDGPETLDFLRSIVEDYQLFIVGRRYKYEDPQTSGLEHWCEFEEIGIIGDVLSSSYFIGNYSVLIVQQQHQRNS</sequence>
<feature type="domain" description="Cation/H(+) antiporter C-terminal" evidence="13">
    <location>
        <begin position="669"/>
        <end position="810"/>
    </location>
</feature>
<protein>
    <recommendedName>
        <fullName evidence="16">Cation/H+ exchanger domain-containing protein</fullName>
    </recommendedName>
</protein>
<evidence type="ECO:0000313" key="14">
    <source>
        <dbReference type="EMBL" id="KAK8518710.1"/>
    </source>
</evidence>
<feature type="transmembrane region" description="Helical" evidence="10">
    <location>
        <begin position="169"/>
        <end position="191"/>
    </location>
</feature>
<evidence type="ECO:0000256" key="4">
    <source>
        <dbReference type="ARBA" id="ARBA00022692"/>
    </source>
</evidence>
<keyword evidence="2" id="KW-0813">Transport</keyword>
<name>A0ABR2CGR4_9ROSI</name>
<dbReference type="PANTHER" id="PTHR32468">
    <property type="entry name" value="CATION/H + ANTIPORTER"/>
    <property type="match status" value="1"/>
</dbReference>
<dbReference type="Proteomes" id="UP001472677">
    <property type="component" value="Unassembled WGS sequence"/>
</dbReference>
<keyword evidence="3" id="KW-0633">Potassium transport</keyword>
<feature type="transmembrane region" description="Helical" evidence="10">
    <location>
        <begin position="385"/>
        <end position="406"/>
    </location>
</feature>
<reference evidence="14 15" key="1">
    <citation type="journal article" date="2024" name="G3 (Bethesda)">
        <title>Genome assembly of Hibiscus sabdariffa L. provides insights into metabolisms of medicinal natural products.</title>
        <authorList>
            <person name="Kim T."/>
        </authorList>
    </citation>
    <scope>NUCLEOTIDE SEQUENCE [LARGE SCALE GENOMIC DNA]</scope>
    <source>
        <strain evidence="14">TK-2024</strain>
        <tissue evidence="14">Old leaves</tissue>
    </source>
</reference>
<keyword evidence="15" id="KW-1185">Reference proteome</keyword>
<feature type="transmembrane region" description="Helical" evidence="10">
    <location>
        <begin position="203"/>
        <end position="222"/>
    </location>
</feature>
<keyword evidence="7" id="KW-0406">Ion transport</keyword>
<dbReference type="PANTHER" id="PTHR32468:SF17">
    <property type="entry name" value="CATION_H(+) ANTIPORTER 4"/>
    <property type="match status" value="1"/>
</dbReference>
<feature type="domain" description="Cation/H(+) antiporter central" evidence="12">
    <location>
        <begin position="524"/>
        <end position="647"/>
    </location>
</feature>
<accession>A0ABR2CGR4</accession>
<dbReference type="InterPro" id="IPR006153">
    <property type="entry name" value="Cation/H_exchanger_TM"/>
</dbReference>
<feature type="transmembrane region" description="Helical" evidence="10">
    <location>
        <begin position="267"/>
        <end position="285"/>
    </location>
</feature>